<dbReference type="EMBL" id="JAACXV010008214">
    <property type="protein sequence ID" value="KAF7276158.1"/>
    <property type="molecule type" value="Genomic_DNA"/>
</dbReference>
<protein>
    <submittedName>
        <fullName evidence="3">Uncharacterized protein</fullName>
    </submittedName>
</protein>
<evidence type="ECO:0000313" key="4">
    <source>
        <dbReference type="Proteomes" id="UP000625711"/>
    </source>
</evidence>
<keyword evidence="4" id="KW-1185">Reference proteome</keyword>
<proteinExistence type="predicted"/>
<reference evidence="3" key="1">
    <citation type="submission" date="2020-08" db="EMBL/GenBank/DDBJ databases">
        <title>Genome sequencing and assembly of the red palm weevil Rhynchophorus ferrugineus.</title>
        <authorList>
            <person name="Dias G.B."/>
            <person name="Bergman C.M."/>
            <person name="Manee M."/>
        </authorList>
    </citation>
    <scope>NUCLEOTIDE SEQUENCE</scope>
    <source>
        <strain evidence="3">AA-2017</strain>
        <tissue evidence="3">Whole larva</tissue>
    </source>
</reference>
<keyword evidence="2" id="KW-0472">Membrane</keyword>
<dbReference type="AlphaFoldDB" id="A0A834IDN3"/>
<evidence type="ECO:0000313" key="3">
    <source>
        <dbReference type="EMBL" id="KAF7276158.1"/>
    </source>
</evidence>
<dbReference type="Proteomes" id="UP000625711">
    <property type="component" value="Unassembled WGS sequence"/>
</dbReference>
<gene>
    <name evidence="3" type="ORF">GWI33_010866</name>
</gene>
<comment type="caution">
    <text evidence="3">The sequence shown here is derived from an EMBL/GenBank/DDBJ whole genome shotgun (WGS) entry which is preliminary data.</text>
</comment>
<organism evidence="3 4">
    <name type="scientific">Rhynchophorus ferrugineus</name>
    <name type="common">Red palm weevil</name>
    <name type="synonym">Curculio ferrugineus</name>
    <dbReference type="NCBI Taxonomy" id="354439"/>
    <lineage>
        <taxon>Eukaryota</taxon>
        <taxon>Metazoa</taxon>
        <taxon>Ecdysozoa</taxon>
        <taxon>Arthropoda</taxon>
        <taxon>Hexapoda</taxon>
        <taxon>Insecta</taxon>
        <taxon>Pterygota</taxon>
        <taxon>Neoptera</taxon>
        <taxon>Endopterygota</taxon>
        <taxon>Coleoptera</taxon>
        <taxon>Polyphaga</taxon>
        <taxon>Cucujiformia</taxon>
        <taxon>Curculionidae</taxon>
        <taxon>Dryophthorinae</taxon>
        <taxon>Rhynchophorus</taxon>
    </lineage>
</organism>
<feature type="region of interest" description="Disordered" evidence="1">
    <location>
        <begin position="82"/>
        <end position="109"/>
    </location>
</feature>
<keyword evidence="2" id="KW-0812">Transmembrane</keyword>
<evidence type="ECO:0000256" key="2">
    <source>
        <dbReference type="SAM" id="Phobius"/>
    </source>
</evidence>
<name>A0A834IDN3_RHYFE</name>
<sequence>MRRGPAELWFPVGRLVRSRLFDAEPDKFSFISSVVFAGVMLTMPIYSLATVSHAHVQASNFPSDKYRRNSSIMFDPNSEPFCRGQTQLERDPRAGGRPPAGHRLSRKVGGVSFASREPVGAPRFFLSG</sequence>
<accession>A0A834IDN3</accession>
<keyword evidence="2" id="KW-1133">Transmembrane helix</keyword>
<evidence type="ECO:0000256" key="1">
    <source>
        <dbReference type="SAM" id="MobiDB-lite"/>
    </source>
</evidence>
<feature type="transmembrane region" description="Helical" evidence="2">
    <location>
        <begin position="28"/>
        <end position="49"/>
    </location>
</feature>